<dbReference type="EMBL" id="QXGB01000171">
    <property type="protein sequence ID" value="KAE9226632.1"/>
    <property type="molecule type" value="Genomic_DNA"/>
</dbReference>
<keyword evidence="8" id="KW-1185">Reference proteome</keyword>
<evidence type="ECO:0000313" key="2">
    <source>
        <dbReference type="EMBL" id="KAE9127593.1"/>
    </source>
</evidence>
<evidence type="ECO:0000313" key="11">
    <source>
        <dbReference type="Proteomes" id="UP000488956"/>
    </source>
</evidence>
<dbReference type="Proteomes" id="UP000488956">
    <property type="component" value="Unassembled WGS sequence"/>
</dbReference>
<feature type="non-terminal residue" evidence="4">
    <location>
        <position position="1"/>
    </location>
</feature>
<dbReference type="EMBL" id="QXGA01000969">
    <property type="protein sequence ID" value="KAE9133609.1"/>
    <property type="molecule type" value="Genomic_DNA"/>
</dbReference>
<accession>A0A6A3TSR3</accession>
<evidence type="ECO:0000313" key="4">
    <source>
        <dbReference type="EMBL" id="KAE9141559.1"/>
    </source>
</evidence>
<evidence type="ECO:0000313" key="9">
    <source>
        <dbReference type="Proteomes" id="UP000437068"/>
    </source>
</evidence>
<evidence type="ECO:0000313" key="10">
    <source>
        <dbReference type="Proteomes" id="UP000440732"/>
    </source>
</evidence>
<sequence length="41" mass="4574">AAPELKEAVQLFASEESVFKHVFTSAWAKVMTADHFNVSSY</sequence>
<evidence type="ECO:0000313" key="3">
    <source>
        <dbReference type="EMBL" id="KAE9133609.1"/>
    </source>
</evidence>
<reference evidence="8 9" key="1">
    <citation type="submission" date="2018-08" db="EMBL/GenBank/DDBJ databases">
        <title>Genomic investigation of the strawberry pathogen Phytophthora fragariae indicates pathogenicity is determined by transcriptional variation in three key races.</title>
        <authorList>
            <person name="Adams T.M."/>
            <person name="Armitage A.D."/>
            <person name="Sobczyk M.K."/>
            <person name="Bates H.J."/>
            <person name="Dunwell J.M."/>
            <person name="Nellist C.F."/>
            <person name="Harrison R.J."/>
        </authorList>
    </citation>
    <scope>NUCLEOTIDE SEQUENCE [LARGE SCALE GENOMIC DNA]</scope>
    <source>
        <strain evidence="7 9">A4</strain>
        <strain evidence="4 8">NOV-27</strain>
        <strain evidence="3 10">NOV-5</strain>
        <strain evidence="1 11">ONT-3</strain>
    </source>
</reference>
<dbReference type="Proteomes" id="UP000437068">
    <property type="component" value="Unassembled WGS sequence"/>
</dbReference>
<name>A0A6A3TSR3_9STRA</name>
<dbReference type="Proteomes" id="UP000440732">
    <property type="component" value="Unassembled WGS sequence"/>
</dbReference>
<dbReference type="EMBL" id="QXGA01000177">
    <property type="protein sequence ID" value="KAE9150711.1"/>
    <property type="molecule type" value="Genomic_DNA"/>
</dbReference>
<dbReference type="AlphaFoldDB" id="A0A6A3TSR3"/>
<dbReference type="GO" id="GO:0006979">
    <property type="term" value="P:response to oxidative stress"/>
    <property type="evidence" value="ECO:0007669"/>
    <property type="project" value="InterPro"/>
</dbReference>
<evidence type="ECO:0000313" key="7">
    <source>
        <dbReference type="EMBL" id="KAE9239600.1"/>
    </source>
</evidence>
<protein>
    <recommendedName>
        <fullName evidence="12">Catalase</fullName>
    </recommendedName>
</protein>
<dbReference type="OrthoDB" id="107615at2759"/>
<dbReference type="SUPFAM" id="SSF48113">
    <property type="entry name" value="Heme-dependent peroxidases"/>
    <property type="match status" value="1"/>
</dbReference>
<dbReference type="Proteomes" id="UP000433483">
    <property type="component" value="Unassembled WGS sequence"/>
</dbReference>
<proteinExistence type="predicted"/>
<dbReference type="InterPro" id="IPR010255">
    <property type="entry name" value="Haem_peroxidase_sf"/>
</dbReference>
<evidence type="ECO:0000313" key="6">
    <source>
        <dbReference type="EMBL" id="KAE9226632.1"/>
    </source>
</evidence>
<dbReference type="EMBL" id="QXGB01012477">
    <property type="protein sequence ID" value="KAE9141559.1"/>
    <property type="molecule type" value="Genomic_DNA"/>
</dbReference>
<evidence type="ECO:0008006" key="12">
    <source>
        <dbReference type="Google" id="ProtNLM"/>
    </source>
</evidence>
<dbReference type="EMBL" id="QXGE01013420">
    <property type="protein sequence ID" value="KAE9239600.1"/>
    <property type="molecule type" value="Genomic_DNA"/>
</dbReference>
<evidence type="ECO:0000313" key="1">
    <source>
        <dbReference type="EMBL" id="KAE9090858.1"/>
    </source>
</evidence>
<dbReference type="GO" id="GO:0020037">
    <property type="term" value="F:heme binding"/>
    <property type="evidence" value="ECO:0007669"/>
    <property type="project" value="InterPro"/>
</dbReference>
<organism evidence="4 8">
    <name type="scientific">Phytophthora fragariae</name>
    <dbReference type="NCBI Taxonomy" id="53985"/>
    <lineage>
        <taxon>Eukaryota</taxon>
        <taxon>Sar</taxon>
        <taxon>Stramenopiles</taxon>
        <taxon>Oomycota</taxon>
        <taxon>Peronosporomycetes</taxon>
        <taxon>Peronosporales</taxon>
        <taxon>Peronosporaceae</taxon>
        <taxon>Phytophthora</taxon>
    </lineage>
</organism>
<evidence type="ECO:0000313" key="5">
    <source>
        <dbReference type="EMBL" id="KAE9150711.1"/>
    </source>
</evidence>
<dbReference type="EMBL" id="QXFX01000172">
    <property type="protein sequence ID" value="KAE9127593.1"/>
    <property type="molecule type" value="Genomic_DNA"/>
</dbReference>
<dbReference type="GO" id="GO:0004601">
    <property type="term" value="F:peroxidase activity"/>
    <property type="evidence" value="ECO:0007669"/>
    <property type="project" value="InterPro"/>
</dbReference>
<dbReference type="EMBL" id="QXFX01001404">
    <property type="protein sequence ID" value="KAE9090858.1"/>
    <property type="molecule type" value="Genomic_DNA"/>
</dbReference>
<gene>
    <name evidence="7" type="ORF">PF001_g33617</name>
    <name evidence="4" type="ORF">PF005_g33797</name>
    <name evidence="6" type="ORF">PF005_g5042</name>
    <name evidence="3" type="ORF">PF006_g15000</name>
    <name evidence="5" type="ORF">PF006_g4919</name>
    <name evidence="1" type="ORF">PF010_g18427</name>
    <name evidence="2" type="ORF">PF010_g4808</name>
</gene>
<evidence type="ECO:0000313" key="8">
    <source>
        <dbReference type="Proteomes" id="UP000433483"/>
    </source>
</evidence>
<comment type="caution">
    <text evidence="4">The sequence shown here is derived from an EMBL/GenBank/DDBJ whole genome shotgun (WGS) entry which is preliminary data.</text>
</comment>